<comment type="caution">
    <text evidence="2">The sequence shown here is derived from an EMBL/GenBank/DDBJ whole genome shotgun (WGS) entry which is preliminary data.</text>
</comment>
<feature type="transmembrane region" description="Helical" evidence="1">
    <location>
        <begin position="69"/>
        <end position="87"/>
    </location>
</feature>
<evidence type="ECO:0000313" key="3">
    <source>
        <dbReference type="Proteomes" id="UP000077852"/>
    </source>
</evidence>
<gene>
    <name evidence="2" type="ORF">A3K87_01515</name>
</gene>
<keyword evidence="1" id="KW-1133">Transmembrane helix</keyword>
<dbReference type="RefSeq" id="WP_081267943.1">
    <property type="nucleotide sequence ID" value="NZ_LVHG01000040.1"/>
</dbReference>
<keyword evidence="1" id="KW-0812">Transmembrane</keyword>
<protein>
    <submittedName>
        <fullName evidence="2">Uncharacterized protein</fullName>
    </submittedName>
</protein>
<accession>A0AA91DNU0</accession>
<dbReference type="Proteomes" id="UP000077852">
    <property type="component" value="Unassembled WGS sequence"/>
</dbReference>
<reference evidence="2 3" key="1">
    <citation type="submission" date="2016-03" db="EMBL/GenBank/DDBJ databases">
        <title>Genome sequence of Variovorax paradoxus KB5.</title>
        <authorList>
            <person name="Jeong H."/>
            <person name="Hong C.E."/>
            <person name="Jo S.H."/>
            <person name="Park J.M."/>
        </authorList>
    </citation>
    <scope>NUCLEOTIDE SEQUENCE [LARGE SCALE GENOMIC DNA]</scope>
    <source>
        <strain evidence="2 3">KB5</strain>
    </source>
</reference>
<evidence type="ECO:0000313" key="2">
    <source>
        <dbReference type="EMBL" id="OAK64191.1"/>
    </source>
</evidence>
<feature type="transmembrane region" description="Helical" evidence="1">
    <location>
        <begin position="13"/>
        <end position="32"/>
    </location>
</feature>
<proteinExistence type="predicted"/>
<dbReference type="AlphaFoldDB" id="A0AA91DNU0"/>
<feature type="transmembrane region" description="Helical" evidence="1">
    <location>
        <begin position="41"/>
        <end position="63"/>
    </location>
</feature>
<dbReference type="EMBL" id="LVHG01000040">
    <property type="protein sequence ID" value="OAK64191.1"/>
    <property type="molecule type" value="Genomic_DNA"/>
</dbReference>
<organism evidence="2 3">
    <name type="scientific">Variovorax paradoxus</name>
    <dbReference type="NCBI Taxonomy" id="34073"/>
    <lineage>
        <taxon>Bacteria</taxon>
        <taxon>Pseudomonadati</taxon>
        <taxon>Pseudomonadota</taxon>
        <taxon>Betaproteobacteria</taxon>
        <taxon>Burkholderiales</taxon>
        <taxon>Comamonadaceae</taxon>
        <taxon>Variovorax</taxon>
    </lineage>
</organism>
<evidence type="ECO:0000256" key="1">
    <source>
        <dbReference type="SAM" id="Phobius"/>
    </source>
</evidence>
<name>A0AA91DNU0_VARPD</name>
<keyword evidence="1" id="KW-0472">Membrane</keyword>
<sequence>MDLSDLLDHLLNFVAPAAFMALVLVFAGRYLGGRRAGVPRWWAQLVLVFAAGVAVLAAGLAVFGRDGMMATYAALVVVCGTVQWLAMRGWRR</sequence>